<comment type="caution">
    <text evidence="1">The sequence shown here is derived from an EMBL/GenBank/DDBJ whole genome shotgun (WGS) entry which is preliminary data.</text>
</comment>
<dbReference type="EMBL" id="JAHKSW010000013">
    <property type="protein sequence ID" value="KAG7325023.1"/>
    <property type="molecule type" value="Genomic_DNA"/>
</dbReference>
<keyword evidence="2" id="KW-1185">Reference proteome</keyword>
<reference evidence="1 2" key="1">
    <citation type="submission" date="2021-06" db="EMBL/GenBank/DDBJ databases">
        <title>Chromosome-level genome assembly of the red-tail catfish (Hemibagrus wyckioides).</title>
        <authorList>
            <person name="Shao F."/>
        </authorList>
    </citation>
    <scope>NUCLEOTIDE SEQUENCE [LARGE SCALE GENOMIC DNA]</scope>
    <source>
        <strain evidence="1">EC202008001</strain>
        <tissue evidence="1">Blood</tissue>
    </source>
</reference>
<name>A0A9D3SMP4_9TELE</name>
<proteinExistence type="predicted"/>
<organism evidence="1 2">
    <name type="scientific">Hemibagrus wyckioides</name>
    <dbReference type="NCBI Taxonomy" id="337641"/>
    <lineage>
        <taxon>Eukaryota</taxon>
        <taxon>Metazoa</taxon>
        <taxon>Chordata</taxon>
        <taxon>Craniata</taxon>
        <taxon>Vertebrata</taxon>
        <taxon>Euteleostomi</taxon>
        <taxon>Actinopterygii</taxon>
        <taxon>Neopterygii</taxon>
        <taxon>Teleostei</taxon>
        <taxon>Ostariophysi</taxon>
        <taxon>Siluriformes</taxon>
        <taxon>Bagridae</taxon>
        <taxon>Hemibagrus</taxon>
    </lineage>
</organism>
<evidence type="ECO:0000313" key="2">
    <source>
        <dbReference type="Proteomes" id="UP000824219"/>
    </source>
</evidence>
<dbReference type="AlphaFoldDB" id="A0A9D3SMP4"/>
<evidence type="ECO:0000313" key="1">
    <source>
        <dbReference type="EMBL" id="KAG7325023.1"/>
    </source>
</evidence>
<accession>A0A9D3SMP4</accession>
<dbReference type="Proteomes" id="UP000824219">
    <property type="component" value="Linkage Group LG13"/>
</dbReference>
<protein>
    <submittedName>
        <fullName evidence="1">Uncharacterized protein</fullName>
    </submittedName>
</protein>
<gene>
    <name evidence="1" type="ORF">KOW79_011339</name>
</gene>
<sequence length="91" mass="10343">MHVVTTALNLLERLNVARTVLFRCLIAKTPLAQSSSQSEPMFIPRRSARAYGLVDIKPMGITYQKYDWDDIGYFLGVRSNTVLNARPKRNS</sequence>